<comment type="catalytic activity">
    <reaction evidence="12 13">
        <text>N(6)-acetyl-L-lysyl-[histone] + H2O = L-lysyl-[histone] + acetate</text>
        <dbReference type="Rhea" id="RHEA:58196"/>
        <dbReference type="Rhea" id="RHEA-COMP:9845"/>
        <dbReference type="Rhea" id="RHEA-COMP:11338"/>
        <dbReference type="ChEBI" id="CHEBI:15377"/>
        <dbReference type="ChEBI" id="CHEBI:29969"/>
        <dbReference type="ChEBI" id="CHEBI:30089"/>
        <dbReference type="ChEBI" id="CHEBI:61930"/>
        <dbReference type="EC" id="3.5.1.98"/>
    </reaction>
</comment>
<dbReference type="InterPro" id="IPR046949">
    <property type="entry name" value="HDAC4/5/7/9"/>
</dbReference>
<evidence type="ECO:0000256" key="11">
    <source>
        <dbReference type="ARBA" id="ARBA00023242"/>
    </source>
</evidence>
<reference evidence="16 17" key="1">
    <citation type="submission" date="2017-06" db="EMBL/GenBank/DDBJ databases">
        <title>Aedes aegypti genome working group (AGWG) sequencing and assembly.</title>
        <authorList>
            <consortium name="Aedes aegypti Genome Working Group (AGWG)"/>
            <person name="Matthews B.J."/>
        </authorList>
    </citation>
    <scope>NUCLEOTIDE SEQUENCE [LARGE SCALE GENOMIC DNA]</scope>
    <source>
        <strain evidence="16 17">LVP_AGWG</strain>
    </source>
</reference>
<feature type="region of interest" description="Disordered" evidence="14">
    <location>
        <begin position="1001"/>
        <end position="1047"/>
    </location>
</feature>
<dbReference type="PRINTS" id="PR01270">
    <property type="entry name" value="HDASUPER"/>
</dbReference>
<evidence type="ECO:0000256" key="5">
    <source>
        <dbReference type="ARBA" id="ARBA00022723"/>
    </source>
</evidence>
<dbReference type="PANTHER" id="PTHR10625:SF5">
    <property type="entry name" value="HISTONE DEACETYLASE"/>
    <property type="match status" value="1"/>
</dbReference>
<feature type="compositionally biased region" description="Basic and acidic residues" evidence="14">
    <location>
        <begin position="104"/>
        <end position="125"/>
    </location>
</feature>
<dbReference type="SUPFAM" id="SSF52768">
    <property type="entry name" value="Arginase/deacetylase"/>
    <property type="match status" value="1"/>
</dbReference>
<dbReference type="Proteomes" id="UP000008820">
    <property type="component" value="Chromosome 1"/>
</dbReference>
<comment type="function">
    <text evidence="13">Responsible for the deacetylation of lysine residues on the N-terminal part of the core histones (H2A, H2B, H3 and H4). Histone deacetylation gives a tag for epigenetic repression and plays an important role in transcriptional regulation, cell cycle progression and developmental events.</text>
</comment>
<evidence type="ECO:0000256" key="7">
    <source>
        <dbReference type="ARBA" id="ARBA00022833"/>
    </source>
</evidence>
<dbReference type="InterPro" id="IPR037138">
    <property type="entry name" value="His_deacetylse_dom_sf"/>
</dbReference>
<evidence type="ECO:0000256" key="6">
    <source>
        <dbReference type="ARBA" id="ARBA00022801"/>
    </source>
</evidence>
<dbReference type="Gene3D" id="3.40.800.20">
    <property type="entry name" value="Histone deacetylase domain"/>
    <property type="match status" value="1"/>
</dbReference>
<keyword evidence="11" id="KW-0539">Nucleus</keyword>
<feature type="region of interest" description="Disordered" evidence="14">
    <location>
        <begin position="182"/>
        <end position="259"/>
    </location>
</feature>
<name>A0A6I8TUX1_AEDAE</name>
<dbReference type="GO" id="GO:0000118">
    <property type="term" value="C:histone deacetylase complex"/>
    <property type="evidence" value="ECO:0007669"/>
    <property type="project" value="TreeGrafter"/>
</dbReference>
<feature type="compositionally biased region" description="Acidic residues" evidence="14">
    <location>
        <begin position="1036"/>
        <end position="1047"/>
    </location>
</feature>
<evidence type="ECO:0000256" key="9">
    <source>
        <dbReference type="ARBA" id="ARBA00023015"/>
    </source>
</evidence>
<keyword evidence="8 13" id="KW-0156">Chromatin regulator</keyword>
<reference evidence="16" key="2">
    <citation type="submission" date="2020-05" db="UniProtKB">
        <authorList>
            <consortium name="EnsemblMetazoa"/>
        </authorList>
    </citation>
    <scope>IDENTIFICATION</scope>
    <source>
        <strain evidence="16">LVP_AGWG</strain>
    </source>
</reference>
<dbReference type="EnsemblMetazoa" id="AAEL019422-RD">
    <property type="protein sequence ID" value="AAEL019422-PD"/>
    <property type="gene ID" value="AAEL019422"/>
</dbReference>
<keyword evidence="17" id="KW-1185">Reference proteome</keyword>
<evidence type="ECO:0000256" key="13">
    <source>
        <dbReference type="PIRNR" id="PIRNR037911"/>
    </source>
</evidence>
<protein>
    <recommendedName>
        <fullName evidence="3 13">Histone deacetylase</fullName>
        <ecNumber evidence="3 13">3.5.1.98</ecNumber>
    </recommendedName>
</protein>
<feature type="region of interest" description="Disordered" evidence="14">
    <location>
        <begin position="298"/>
        <end position="319"/>
    </location>
</feature>
<dbReference type="FunFam" id="3.40.800.20:FF:000002">
    <property type="entry name" value="Histone deacetylase"/>
    <property type="match status" value="1"/>
</dbReference>
<feature type="region of interest" description="Disordered" evidence="14">
    <location>
        <begin position="104"/>
        <end position="131"/>
    </location>
</feature>
<dbReference type="InterPro" id="IPR023696">
    <property type="entry name" value="Ureohydrolase_dom_sf"/>
</dbReference>
<feature type="compositionally biased region" description="Basic and acidic residues" evidence="14">
    <location>
        <begin position="199"/>
        <end position="209"/>
    </location>
</feature>
<evidence type="ECO:0000259" key="15">
    <source>
        <dbReference type="Pfam" id="PF00850"/>
    </source>
</evidence>
<dbReference type="InterPro" id="IPR023801">
    <property type="entry name" value="His_deacetylse_dom"/>
</dbReference>
<keyword evidence="5" id="KW-0479">Metal-binding</keyword>
<evidence type="ECO:0000256" key="1">
    <source>
        <dbReference type="ARBA" id="ARBA00004123"/>
    </source>
</evidence>
<dbReference type="OrthoDB" id="5232919at2759"/>
<feature type="region of interest" description="Disordered" evidence="14">
    <location>
        <begin position="1"/>
        <end position="23"/>
    </location>
</feature>
<dbReference type="CDD" id="cd11681">
    <property type="entry name" value="HDAC_classIIa"/>
    <property type="match status" value="1"/>
</dbReference>
<evidence type="ECO:0000256" key="12">
    <source>
        <dbReference type="ARBA" id="ARBA00048287"/>
    </source>
</evidence>
<feature type="compositionally biased region" description="Basic and acidic residues" evidence="14">
    <location>
        <begin position="13"/>
        <end position="23"/>
    </location>
</feature>
<proteinExistence type="inferred from homology"/>
<dbReference type="InterPro" id="IPR000286">
    <property type="entry name" value="HDACs"/>
</dbReference>
<keyword evidence="6 13" id="KW-0378">Hydrolase</keyword>
<dbReference type="EC" id="3.5.1.98" evidence="3 13"/>
<evidence type="ECO:0000256" key="10">
    <source>
        <dbReference type="ARBA" id="ARBA00023163"/>
    </source>
</evidence>
<evidence type="ECO:0000313" key="16">
    <source>
        <dbReference type="EnsemblMetazoa" id="AAEL019422-PD"/>
    </source>
</evidence>
<evidence type="ECO:0000313" key="17">
    <source>
        <dbReference type="Proteomes" id="UP000008820"/>
    </source>
</evidence>
<accession>A0A6I8TUX1</accession>
<dbReference type="GO" id="GO:0141221">
    <property type="term" value="F:histone deacetylase activity, hydrolytic mechanism"/>
    <property type="evidence" value="ECO:0007669"/>
    <property type="project" value="UniProtKB-EC"/>
</dbReference>
<evidence type="ECO:0000256" key="3">
    <source>
        <dbReference type="ARBA" id="ARBA00012111"/>
    </source>
</evidence>
<feature type="domain" description="Histone deacetylase" evidence="15">
    <location>
        <begin position="634"/>
        <end position="947"/>
    </location>
</feature>
<comment type="similarity">
    <text evidence="2 13">Belongs to the histone deacetylase family. HD type 2 subfamily.</text>
</comment>
<dbReference type="PIRSF" id="PIRSF037911">
    <property type="entry name" value="HDAC_II_euk"/>
    <property type="match status" value="1"/>
</dbReference>
<dbReference type="GO" id="GO:0046872">
    <property type="term" value="F:metal ion binding"/>
    <property type="evidence" value="ECO:0007669"/>
    <property type="project" value="UniProtKB-KW"/>
</dbReference>
<evidence type="ECO:0000256" key="14">
    <source>
        <dbReference type="SAM" id="MobiDB-lite"/>
    </source>
</evidence>
<feature type="compositionally biased region" description="Polar residues" evidence="14">
    <location>
        <begin position="1"/>
        <end position="12"/>
    </location>
</feature>
<keyword evidence="7" id="KW-0862">Zinc</keyword>
<evidence type="ECO:0000256" key="8">
    <source>
        <dbReference type="ARBA" id="ARBA00022853"/>
    </source>
</evidence>
<dbReference type="Pfam" id="PF00850">
    <property type="entry name" value="Hist_deacetyl"/>
    <property type="match status" value="1"/>
</dbReference>
<dbReference type="GO" id="GO:0000122">
    <property type="term" value="P:negative regulation of transcription by RNA polymerase II"/>
    <property type="evidence" value="ECO:0007669"/>
    <property type="project" value="InterPro"/>
</dbReference>
<dbReference type="PANTHER" id="PTHR10625">
    <property type="entry name" value="HISTONE DEACETYLASE HDAC1-RELATED"/>
    <property type="match status" value="1"/>
</dbReference>
<comment type="subcellular location">
    <subcellularLocation>
        <location evidence="1 13">Nucleus</location>
    </subcellularLocation>
</comment>
<organism evidence="16 17">
    <name type="scientific">Aedes aegypti</name>
    <name type="common">Yellowfever mosquito</name>
    <name type="synonym">Culex aegypti</name>
    <dbReference type="NCBI Taxonomy" id="7159"/>
    <lineage>
        <taxon>Eukaryota</taxon>
        <taxon>Metazoa</taxon>
        <taxon>Ecdysozoa</taxon>
        <taxon>Arthropoda</taxon>
        <taxon>Hexapoda</taxon>
        <taxon>Insecta</taxon>
        <taxon>Pterygota</taxon>
        <taxon>Neoptera</taxon>
        <taxon>Endopterygota</taxon>
        <taxon>Diptera</taxon>
        <taxon>Nematocera</taxon>
        <taxon>Culicoidea</taxon>
        <taxon>Culicidae</taxon>
        <taxon>Culicinae</taxon>
        <taxon>Aedini</taxon>
        <taxon>Aedes</taxon>
        <taxon>Stegomyia</taxon>
    </lineage>
</organism>
<feature type="compositionally biased region" description="Pro residues" evidence="14">
    <location>
        <begin position="303"/>
        <end position="315"/>
    </location>
</feature>
<feature type="region of interest" description="Disordered" evidence="14">
    <location>
        <begin position="536"/>
        <end position="564"/>
    </location>
</feature>
<sequence length="1047" mass="113225">MEDSRGNYTNRNEMARDSTMGRDRVLAVPSTGIALETPSTSQLTAGPPDINQQILELRKEQELQKQKLWHAFQEKNKELELQHRQQLEHKFQVVSELRDQRLAEEAAQQRERREREAMKRKEKQDFSANASSEVKQKLQTFLIQKKQAAASNGMNSPSFYRNLGVVKSSSGESIPAGAVVASSHPYKIPPPPPSSMAKYDSDFPLRKTDCAAGTPDSGPNSPPALGSRGSPSNAPIQEENEDPQYGPGGRSSINDLSLFSSPSMPNISLGRPHLADAHSTNHLVLSPQSMVPLRPHQMVAAGQPPPMSHHPPPFGHPSMLDQLTEQQLQAAAAAAAVASGLSINPTHLGGIHAGVPPVYGHPITDAQVAQARLHKQGHRPLGRTQSAPLPLGHPMLTGTGSGVVNIGQTHYENSDAERQAYEQHLLMKQKIRQTALSRANCVREPQLKEEVESGEVIDLTDKKQPPKTTVITSNSVIKSTSHTTLLRDPAESLQQQQHVEFLQAQALMRHSMQIGMLEDAYNRSLLRPLSRTSSSPLVHLGTPASSNHPVAHSDTGQDDIPPPVNLTIQNRSRSMLSYTNEGLASSGPLQLTTSSSASAIPIRLVQQNGKPTTGLAFDSLMLKHTCVCGDNAAHPEHSGRLQSIWARLMETGLAARCDKLRSRKATQEELQSVHSEAHSLLFGTNQINRQKVDASGVSFVRLGCGGVGVDLDTTWNEHHTAAAARMAAGCVIDLCYKAAKGEIRNGFAVVRPPGHHAEPNAAMGFCFFNSIAIAAKLLRQRLSSEIQRVLVVDWDVHHGNGTQQVFYDDPSVLYLSIHRHDDGNFFPGTGGPTECGAGPGLGFNVNIAWSGGLNPPLGDAEYLAAFRTIVMPIARDFQPDIVLVSAGFDAAFGHPAPLGGYMVSPACFGYLTRELMKLADGKVILALEGGYDLAAICDSAQECVRALLGDDLAPIAATELSRPPCQTAVETLQKTIAIQMTHWPCVKRLAHTVSFSAMQAVSGATGPDREESDTVTAMAGLSMQPPNRTSDISREDSEEPMDQDESK</sequence>
<keyword evidence="9 13" id="KW-0805">Transcription regulation</keyword>
<evidence type="ECO:0000256" key="2">
    <source>
        <dbReference type="ARBA" id="ARBA00007738"/>
    </source>
</evidence>
<gene>
    <name evidence="16" type="primary">5574971</name>
</gene>
<evidence type="ECO:0000256" key="4">
    <source>
        <dbReference type="ARBA" id="ARBA00022491"/>
    </source>
</evidence>
<keyword evidence="4 13" id="KW-0678">Repressor</keyword>
<dbReference type="GO" id="GO:0040029">
    <property type="term" value="P:epigenetic regulation of gene expression"/>
    <property type="evidence" value="ECO:0007669"/>
    <property type="project" value="TreeGrafter"/>
</dbReference>
<dbReference type="AlphaFoldDB" id="A0A6I8TUX1"/>
<keyword evidence="10 13" id="KW-0804">Transcription</keyword>